<name>A0A1F5FPR7_9BACT</name>
<dbReference type="EMBL" id="MFAQ01000041">
    <property type="protein sequence ID" value="OGD81591.1"/>
    <property type="molecule type" value="Genomic_DNA"/>
</dbReference>
<proteinExistence type="predicted"/>
<evidence type="ECO:0000313" key="2">
    <source>
        <dbReference type="EMBL" id="OGD81591.1"/>
    </source>
</evidence>
<feature type="transmembrane region" description="Helical" evidence="1">
    <location>
        <begin position="69"/>
        <end position="91"/>
    </location>
</feature>
<keyword evidence="1" id="KW-0472">Membrane</keyword>
<evidence type="ECO:0000256" key="1">
    <source>
        <dbReference type="SAM" id="Phobius"/>
    </source>
</evidence>
<feature type="transmembrane region" description="Helical" evidence="1">
    <location>
        <begin position="12"/>
        <end position="42"/>
    </location>
</feature>
<comment type="caution">
    <text evidence="2">The sequence shown here is derived from an EMBL/GenBank/DDBJ whole genome shotgun (WGS) entry which is preliminary data.</text>
</comment>
<protein>
    <submittedName>
        <fullName evidence="2">Uncharacterized protein</fullName>
    </submittedName>
</protein>
<keyword evidence="1" id="KW-1133">Transmembrane helix</keyword>
<keyword evidence="1" id="KW-0812">Transmembrane</keyword>
<dbReference type="AlphaFoldDB" id="A0A1F5FPR7"/>
<accession>A0A1F5FPR7</accession>
<evidence type="ECO:0000313" key="3">
    <source>
        <dbReference type="Proteomes" id="UP000179237"/>
    </source>
</evidence>
<gene>
    <name evidence="2" type="ORF">A2572_04395</name>
</gene>
<sequence length="93" mass="10843">MRSLNIKTWHWILYFFLMLLIAYFLADALIKVVVITGSLALFSGVQLREINMTVESAQSPYYWHNFLNAIYYLILVPSLFLCALGLQALLYNY</sequence>
<dbReference type="Proteomes" id="UP000179237">
    <property type="component" value="Unassembled WGS sequence"/>
</dbReference>
<organism evidence="2 3">
    <name type="scientific">Candidatus Collierbacteria bacterium RIFOXYD1_FULL_40_9</name>
    <dbReference type="NCBI Taxonomy" id="1817731"/>
    <lineage>
        <taxon>Bacteria</taxon>
        <taxon>Candidatus Collieribacteriota</taxon>
    </lineage>
</organism>
<reference evidence="2 3" key="1">
    <citation type="journal article" date="2016" name="Nat. Commun.">
        <title>Thousands of microbial genomes shed light on interconnected biogeochemical processes in an aquifer system.</title>
        <authorList>
            <person name="Anantharaman K."/>
            <person name="Brown C.T."/>
            <person name="Hug L.A."/>
            <person name="Sharon I."/>
            <person name="Castelle C.J."/>
            <person name="Probst A.J."/>
            <person name="Thomas B.C."/>
            <person name="Singh A."/>
            <person name="Wilkins M.J."/>
            <person name="Karaoz U."/>
            <person name="Brodie E.L."/>
            <person name="Williams K.H."/>
            <person name="Hubbard S.S."/>
            <person name="Banfield J.F."/>
        </authorList>
    </citation>
    <scope>NUCLEOTIDE SEQUENCE [LARGE SCALE GENOMIC DNA]</scope>
</reference>